<evidence type="ECO:0000256" key="3">
    <source>
        <dbReference type="ARBA" id="ARBA00023163"/>
    </source>
</evidence>
<dbReference type="InterPro" id="IPR048300">
    <property type="entry name" value="TACO1_YebC-like_2nd/3rd_dom"/>
</dbReference>
<dbReference type="PANTHER" id="PTHR12532">
    <property type="entry name" value="TRANSLATIONAL ACTIVATOR OF CYTOCHROME C OXIDASE 1"/>
    <property type="match status" value="1"/>
</dbReference>
<evidence type="ECO:0000259" key="6">
    <source>
        <dbReference type="Pfam" id="PF20772"/>
    </source>
</evidence>
<dbReference type="SUPFAM" id="SSF75625">
    <property type="entry name" value="YebC-like"/>
    <property type="match status" value="1"/>
</dbReference>
<dbReference type="InterPro" id="IPR017856">
    <property type="entry name" value="Integrase-like_N"/>
</dbReference>
<evidence type="ECO:0000256" key="4">
    <source>
        <dbReference type="SAM" id="MobiDB-lite"/>
    </source>
</evidence>
<comment type="caution">
    <text evidence="7">The sequence shown here is derived from an EMBL/GenBank/DDBJ whole genome shotgun (WGS) entry which is preliminary data.</text>
</comment>
<dbReference type="InterPro" id="IPR029072">
    <property type="entry name" value="YebC-like"/>
</dbReference>
<dbReference type="InterPro" id="IPR026564">
    <property type="entry name" value="Transcrip_reg_TACO1-like_dom3"/>
</dbReference>
<reference evidence="7 8" key="1">
    <citation type="journal article" date="2016" name="Nat. Commun.">
        <title>Thousands of microbial genomes shed light on interconnected biogeochemical processes in an aquifer system.</title>
        <authorList>
            <person name="Anantharaman K."/>
            <person name="Brown C.T."/>
            <person name="Hug L.A."/>
            <person name="Sharon I."/>
            <person name="Castelle C.J."/>
            <person name="Probst A.J."/>
            <person name="Thomas B.C."/>
            <person name="Singh A."/>
            <person name="Wilkins M.J."/>
            <person name="Karaoz U."/>
            <person name="Brodie E.L."/>
            <person name="Williams K.H."/>
            <person name="Hubbard S.S."/>
            <person name="Banfield J.F."/>
        </authorList>
    </citation>
    <scope>NUCLEOTIDE SEQUENCE [LARGE SCALE GENOMIC DNA]</scope>
</reference>
<name>A0A1G1YYF8_9BACT</name>
<dbReference type="Pfam" id="PF20772">
    <property type="entry name" value="TACO1_YebC_N"/>
    <property type="match status" value="1"/>
</dbReference>
<evidence type="ECO:0008006" key="9">
    <source>
        <dbReference type="Google" id="ProtNLM"/>
    </source>
</evidence>
<dbReference type="InterPro" id="IPR049083">
    <property type="entry name" value="TACO1_YebC_N"/>
</dbReference>
<protein>
    <recommendedName>
        <fullName evidence="9">Transcriptional regulator</fullName>
    </recommendedName>
</protein>
<dbReference type="Gene3D" id="3.30.70.980">
    <property type="match status" value="1"/>
</dbReference>
<feature type="domain" description="TACO1/YebC-like second and third" evidence="5">
    <location>
        <begin position="77"/>
        <end position="130"/>
    </location>
</feature>
<dbReference type="FunFam" id="1.10.10.200:FF:000002">
    <property type="entry name" value="Probable transcriptional regulatory protein CLM62_37755"/>
    <property type="match status" value="1"/>
</dbReference>
<dbReference type="AlphaFoldDB" id="A0A1G1YYF8"/>
<sequence>MSGHSKWSQIKHKKGVTDKKRGQVFGKILRAVRIAAKDEPNPEFNPRLRTVIEKAKEAQVPQENIERALKQTENKDLEEIIIEAYGPAGSAIIIEAITDNRNRTINEIKAILSNEGAKFADPGSVKWAFDLPKPGELWQPKFKQALNEEDKTKLYALVQVLEEYEDTQKVSTNA</sequence>
<dbReference type="GO" id="GO:0005737">
    <property type="term" value="C:cytoplasm"/>
    <property type="evidence" value="ECO:0007669"/>
    <property type="project" value="UniProtKB-ARBA"/>
</dbReference>
<gene>
    <name evidence="7" type="ORF">A3D47_01495</name>
</gene>
<accession>A0A1G1YYF8</accession>
<dbReference type="Gene3D" id="1.10.10.200">
    <property type="match status" value="1"/>
</dbReference>
<feature type="domain" description="TACO1/YebC-like N-terminal" evidence="6">
    <location>
        <begin position="5"/>
        <end position="73"/>
    </location>
</feature>
<feature type="region of interest" description="Disordered" evidence="4">
    <location>
        <begin position="1"/>
        <end position="21"/>
    </location>
</feature>
<dbReference type="EMBL" id="MHIU01000037">
    <property type="protein sequence ID" value="OGY57324.1"/>
    <property type="molecule type" value="Genomic_DNA"/>
</dbReference>
<organism evidence="7 8">
    <name type="scientific">Candidatus Colwellbacteria bacterium RIFCSPHIGHO2_02_FULL_43_15</name>
    <dbReference type="NCBI Taxonomy" id="1797686"/>
    <lineage>
        <taxon>Bacteria</taxon>
        <taxon>Candidatus Colwelliibacteriota</taxon>
    </lineage>
</organism>
<dbReference type="Proteomes" id="UP000178651">
    <property type="component" value="Unassembled WGS sequence"/>
</dbReference>
<dbReference type="Pfam" id="PF01709">
    <property type="entry name" value="Transcrip_reg"/>
    <property type="match status" value="1"/>
</dbReference>
<comment type="similarity">
    <text evidence="1">Belongs to the TACO1 family.</text>
</comment>
<keyword evidence="2" id="KW-0805">Transcription regulation</keyword>
<dbReference type="InterPro" id="IPR002876">
    <property type="entry name" value="Transcrip_reg_TACO1-like"/>
</dbReference>
<dbReference type="PANTHER" id="PTHR12532:SF0">
    <property type="entry name" value="TRANSLATIONAL ACTIVATOR OF CYTOCHROME C OXIDASE 1"/>
    <property type="match status" value="1"/>
</dbReference>
<evidence type="ECO:0000259" key="5">
    <source>
        <dbReference type="Pfam" id="PF01709"/>
    </source>
</evidence>
<evidence type="ECO:0000256" key="1">
    <source>
        <dbReference type="ARBA" id="ARBA00008724"/>
    </source>
</evidence>
<proteinExistence type="inferred from homology"/>
<evidence type="ECO:0000256" key="2">
    <source>
        <dbReference type="ARBA" id="ARBA00023015"/>
    </source>
</evidence>
<keyword evidence="3" id="KW-0804">Transcription</keyword>
<evidence type="ECO:0000313" key="7">
    <source>
        <dbReference type="EMBL" id="OGY57324.1"/>
    </source>
</evidence>
<evidence type="ECO:0000313" key="8">
    <source>
        <dbReference type="Proteomes" id="UP000178651"/>
    </source>
</evidence>